<name>A0A9X1VT98_9FLAO</name>
<dbReference type="Proteomes" id="UP001139369">
    <property type="component" value="Unassembled WGS sequence"/>
</dbReference>
<proteinExistence type="predicted"/>
<sequence length="81" mass="9597">MEQITINTTTQLLEFIKRKDVKKQDAKRVIKKALNVLILADYTKEQLISETEYYIENFSNNNSKERPLVFTMYLPDIGNRK</sequence>
<organism evidence="1 2">
    <name type="scientific">Polaribacter marinus</name>
    <dbReference type="NCBI Taxonomy" id="2916838"/>
    <lineage>
        <taxon>Bacteria</taxon>
        <taxon>Pseudomonadati</taxon>
        <taxon>Bacteroidota</taxon>
        <taxon>Flavobacteriia</taxon>
        <taxon>Flavobacteriales</taxon>
        <taxon>Flavobacteriaceae</taxon>
    </lineage>
</organism>
<evidence type="ECO:0000313" key="1">
    <source>
        <dbReference type="EMBL" id="MCI2228976.1"/>
    </source>
</evidence>
<keyword evidence="2" id="KW-1185">Reference proteome</keyword>
<evidence type="ECO:0000313" key="2">
    <source>
        <dbReference type="Proteomes" id="UP001139369"/>
    </source>
</evidence>
<protein>
    <submittedName>
        <fullName evidence="1">Uncharacterized protein</fullName>
    </submittedName>
</protein>
<dbReference type="AlphaFoldDB" id="A0A9X1VT98"/>
<dbReference type="RefSeq" id="WP_242178104.1">
    <property type="nucleotide sequence ID" value="NZ_JAKQYM010000004.1"/>
</dbReference>
<gene>
    <name evidence="1" type="ORF">MC378_07340</name>
</gene>
<accession>A0A9X1VT98</accession>
<reference evidence="1" key="1">
    <citation type="submission" date="2022-02" db="EMBL/GenBank/DDBJ databases">
        <title>Polaribacter sp. MSW13, isolated from seawater.</title>
        <authorList>
            <person name="Kristyanto S."/>
            <person name="Jung J."/>
            <person name="Jeon C.O."/>
        </authorList>
    </citation>
    <scope>NUCLEOTIDE SEQUENCE</scope>
    <source>
        <strain evidence="1">MSW13</strain>
    </source>
</reference>
<dbReference type="EMBL" id="JAKQYM010000004">
    <property type="protein sequence ID" value="MCI2228976.1"/>
    <property type="molecule type" value="Genomic_DNA"/>
</dbReference>
<comment type="caution">
    <text evidence="1">The sequence shown here is derived from an EMBL/GenBank/DDBJ whole genome shotgun (WGS) entry which is preliminary data.</text>
</comment>